<dbReference type="InterPro" id="IPR025540">
    <property type="entry name" value="FlK"/>
</dbReference>
<feature type="domain" description="Fluoroacetyl-CoA-specific thioesterase-like" evidence="2">
    <location>
        <begin position="17"/>
        <end position="120"/>
    </location>
</feature>
<dbReference type="SUPFAM" id="SSF54637">
    <property type="entry name" value="Thioesterase/thiol ester dehydrase-isomerase"/>
    <property type="match status" value="1"/>
</dbReference>
<dbReference type="PANTHER" id="PTHR36934:SF1">
    <property type="entry name" value="THIOESTERASE DOMAIN-CONTAINING PROTEIN"/>
    <property type="match status" value="1"/>
</dbReference>
<evidence type="ECO:0000313" key="4">
    <source>
        <dbReference type="Proteomes" id="UP000030401"/>
    </source>
</evidence>
<dbReference type="Pfam" id="PF22636">
    <property type="entry name" value="FlK"/>
    <property type="match status" value="1"/>
</dbReference>
<feature type="active site" evidence="1">
    <location>
        <position position="70"/>
    </location>
</feature>
<evidence type="ECO:0000259" key="2">
    <source>
        <dbReference type="Pfam" id="PF22636"/>
    </source>
</evidence>
<dbReference type="RefSeq" id="WP_036834000.1">
    <property type="nucleotide sequence ID" value="NZ_AVPG01000010.1"/>
</dbReference>
<sequence>MKSGMHIGQTATITARVTPEMFAQFEGKVVHEAYSTVAMVYHMEWAARQIILPYLEADEEGIGAAVQVKHVAPTAVETDIQVTATLTELRNHLVITEVEAKNNKGIIGKGEVTQAIVPKEVIKEKIKLSEMTQP</sequence>
<proteinExistence type="predicted"/>
<dbReference type="eggNOG" id="COG5496">
    <property type="taxonomic scope" value="Bacteria"/>
</dbReference>
<feature type="active site" evidence="1">
    <location>
        <position position="36"/>
    </location>
</feature>
<evidence type="ECO:0000313" key="3">
    <source>
        <dbReference type="EMBL" id="KGX86876.1"/>
    </source>
</evidence>
<protein>
    <submittedName>
        <fullName evidence="3">Thioesterase</fullName>
    </submittedName>
</protein>
<dbReference type="Gene3D" id="3.10.129.10">
    <property type="entry name" value="Hotdog Thioesterase"/>
    <property type="match status" value="1"/>
</dbReference>
<evidence type="ECO:0000256" key="1">
    <source>
        <dbReference type="PIRSR" id="PIRSR014972-1"/>
    </source>
</evidence>
<dbReference type="PIRSF" id="PIRSF014972">
    <property type="entry name" value="FlK"/>
    <property type="match status" value="1"/>
</dbReference>
<feature type="active site" evidence="1">
    <location>
        <position position="44"/>
    </location>
</feature>
<dbReference type="OrthoDB" id="6902891at2"/>
<accession>A0A0A5G198</accession>
<keyword evidence="4" id="KW-1185">Reference proteome</keyword>
<dbReference type="InterPro" id="IPR054485">
    <property type="entry name" value="FlK-like_dom"/>
</dbReference>
<name>A0A0A5G198_9BACI</name>
<organism evidence="3 4">
    <name type="scientific">Pontibacillus litoralis JSM 072002</name>
    <dbReference type="NCBI Taxonomy" id="1385512"/>
    <lineage>
        <taxon>Bacteria</taxon>
        <taxon>Bacillati</taxon>
        <taxon>Bacillota</taxon>
        <taxon>Bacilli</taxon>
        <taxon>Bacillales</taxon>
        <taxon>Bacillaceae</taxon>
        <taxon>Pontibacillus</taxon>
    </lineage>
</organism>
<dbReference type="EMBL" id="AVPG01000010">
    <property type="protein sequence ID" value="KGX86876.1"/>
    <property type="molecule type" value="Genomic_DNA"/>
</dbReference>
<dbReference type="Proteomes" id="UP000030401">
    <property type="component" value="Unassembled WGS sequence"/>
</dbReference>
<dbReference type="InterPro" id="IPR029069">
    <property type="entry name" value="HotDog_dom_sf"/>
</dbReference>
<gene>
    <name evidence="3" type="ORF">N784_03205</name>
</gene>
<reference evidence="3 4" key="1">
    <citation type="submission" date="2013-08" db="EMBL/GenBank/DDBJ databases">
        <authorList>
            <person name="Huang J."/>
            <person name="Wang G."/>
        </authorList>
    </citation>
    <scope>NUCLEOTIDE SEQUENCE [LARGE SCALE GENOMIC DNA]</scope>
    <source>
        <strain evidence="3 4">JSM 072002</strain>
    </source>
</reference>
<dbReference type="AlphaFoldDB" id="A0A0A5G198"/>
<dbReference type="STRING" id="1385512.N784_03205"/>
<dbReference type="PANTHER" id="PTHR36934">
    <property type="entry name" value="BLR0278 PROTEIN"/>
    <property type="match status" value="1"/>
</dbReference>
<comment type="caution">
    <text evidence="3">The sequence shown here is derived from an EMBL/GenBank/DDBJ whole genome shotgun (WGS) entry which is preliminary data.</text>
</comment>